<name>A0A5M3MLR0_CONPW</name>
<feature type="repeat" description="Solcar" evidence="5">
    <location>
        <begin position="126"/>
        <end position="233"/>
    </location>
</feature>
<feature type="transmembrane region" description="Helical" evidence="6">
    <location>
        <begin position="132"/>
        <end position="153"/>
    </location>
</feature>
<feature type="transmembrane region" description="Helical" evidence="6">
    <location>
        <begin position="86"/>
        <end position="105"/>
    </location>
</feature>
<protein>
    <recommendedName>
        <fullName evidence="9">Mitochondrial carrier</fullName>
    </recommendedName>
</protein>
<evidence type="ECO:0000256" key="6">
    <source>
        <dbReference type="SAM" id="Phobius"/>
    </source>
</evidence>
<evidence type="ECO:0000256" key="5">
    <source>
        <dbReference type="PROSITE-ProRule" id="PRU00282"/>
    </source>
</evidence>
<dbReference type="EMBL" id="JH711580">
    <property type="protein sequence ID" value="EIW80043.1"/>
    <property type="molecule type" value="Genomic_DNA"/>
</dbReference>
<dbReference type="InterPro" id="IPR023395">
    <property type="entry name" value="MCP_dom_sf"/>
</dbReference>
<comment type="subcellular location">
    <subcellularLocation>
        <location evidence="1">Membrane</location>
        <topology evidence="1">Multi-pass membrane protein</topology>
    </subcellularLocation>
</comment>
<keyword evidence="2 5" id="KW-0812">Transmembrane</keyword>
<proteinExistence type="predicted"/>
<evidence type="ECO:0000256" key="3">
    <source>
        <dbReference type="ARBA" id="ARBA00022989"/>
    </source>
</evidence>
<keyword evidence="3 6" id="KW-1133">Transmembrane helix</keyword>
<organism evidence="7 8">
    <name type="scientific">Coniophora puteana (strain RWD-64-598)</name>
    <name type="common">Brown rot fungus</name>
    <dbReference type="NCBI Taxonomy" id="741705"/>
    <lineage>
        <taxon>Eukaryota</taxon>
        <taxon>Fungi</taxon>
        <taxon>Dikarya</taxon>
        <taxon>Basidiomycota</taxon>
        <taxon>Agaricomycotina</taxon>
        <taxon>Agaricomycetes</taxon>
        <taxon>Agaricomycetidae</taxon>
        <taxon>Boletales</taxon>
        <taxon>Coniophorineae</taxon>
        <taxon>Coniophoraceae</taxon>
        <taxon>Coniophora</taxon>
    </lineage>
</organism>
<dbReference type="GeneID" id="19211442"/>
<evidence type="ECO:0000313" key="7">
    <source>
        <dbReference type="EMBL" id="EIW80043.1"/>
    </source>
</evidence>
<dbReference type="OrthoDB" id="21292at2759"/>
<gene>
    <name evidence="7" type="ORF">CONPUDRAFT_91208</name>
</gene>
<dbReference type="AlphaFoldDB" id="A0A5M3MLR0"/>
<dbReference type="Proteomes" id="UP000053558">
    <property type="component" value="Unassembled WGS sequence"/>
</dbReference>
<comment type="caution">
    <text evidence="7">The sequence shown here is derived from an EMBL/GenBank/DDBJ whole genome shotgun (WGS) entry which is preliminary data.</text>
</comment>
<dbReference type="KEGG" id="cput:CONPUDRAFT_91208"/>
<evidence type="ECO:0000256" key="2">
    <source>
        <dbReference type="ARBA" id="ARBA00022692"/>
    </source>
</evidence>
<keyword evidence="4 5" id="KW-0472">Membrane</keyword>
<evidence type="ECO:0008006" key="9">
    <source>
        <dbReference type="Google" id="ProtNLM"/>
    </source>
</evidence>
<keyword evidence="8" id="KW-1185">Reference proteome</keyword>
<dbReference type="Gene3D" id="1.50.40.10">
    <property type="entry name" value="Mitochondrial carrier domain"/>
    <property type="match status" value="1"/>
</dbReference>
<dbReference type="RefSeq" id="XP_007770334.1">
    <property type="nucleotide sequence ID" value="XM_007772144.1"/>
</dbReference>
<dbReference type="InterPro" id="IPR018108">
    <property type="entry name" value="MCP_transmembrane"/>
</dbReference>
<dbReference type="PROSITE" id="PS50920">
    <property type="entry name" value="SOLCAR"/>
    <property type="match status" value="1"/>
</dbReference>
<reference evidence="8" key="1">
    <citation type="journal article" date="2012" name="Science">
        <title>The Paleozoic origin of enzymatic lignin decomposition reconstructed from 31 fungal genomes.</title>
        <authorList>
            <person name="Floudas D."/>
            <person name="Binder M."/>
            <person name="Riley R."/>
            <person name="Barry K."/>
            <person name="Blanchette R.A."/>
            <person name="Henrissat B."/>
            <person name="Martinez A.T."/>
            <person name="Otillar R."/>
            <person name="Spatafora J.W."/>
            <person name="Yadav J.S."/>
            <person name="Aerts A."/>
            <person name="Benoit I."/>
            <person name="Boyd A."/>
            <person name="Carlson A."/>
            <person name="Copeland A."/>
            <person name="Coutinho P.M."/>
            <person name="de Vries R.P."/>
            <person name="Ferreira P."/>
            <person name="Findley K."/>
            <person name="Foster B."/>
            <person name="Gaskell J."/>
            <person name="Glotzer D."/>
            <person name="Gorecki P."/>
            <person name="Heitman J."/>
            <person name="Hesse C."/>
            <person name="Hori C."/>
            <person name="Igarashi K."/>
            <person name="Jurgens J.A."/>
            <person name="Kallen N."/>
            <person name="Kersten P."/>
            <person name="Kohler A."/>
            <person name="Kuees U."/>
            <person name="Kumar T.K.A."/>
            <person name="Kuo A."/>
            <person name="LaButti K."/>
            <person name="Larrondo L.F."/>
            <person name="Lindquist E."/>
            <person name="Ling A."/>
            <person name="Lombard V."/>
            <person name="Lucas S."/>
            <person name="Lundell T."/>
            <person name="Martin R."/>
            <person name="McLaughlin D.J."/>
            <person name="Morgenstern I."/>
            <person name="Morin E."/>
            <person name="Murat C."/>
            <person name="Nagy L.G."/>
            <person name="Nolan M."/>
            <person name="Ohm R.A."/>
            <person name="Patyshakuliyeva A."/>
            <person name="Rokas A."/>
            <person name="Ruiz-Duenas F.J."/>
            <person name="Sabat G."/>
            <person name="Salamov A."/>
            <person name="Samejima M."/>
            <person name="Schmutz J."/>
            <person name="Slot J.C."/>
            <person name="St John F."/>
            <person name="Stenlid J."/>
            <person name="Sun H."/>
            <person name="Sun S."/>
            <person name="Syed K."/>
            <person name="Tsang A."/>
            <person name="Wiebenga A."/>
            <person name="Young D."/>
            <person name="Pisabarro A."/>
            <person name="Eastwood D.C."/>
            <person name="Martin F."/>
            <person name="Cullen D."/>
            <person name="Grigoriev I.V."/>
            <person name="Hibbett D.S."/>
        </authorList>
    </citation>
    <scope>NUCLEOTIDE SEQUENCE [LARGE SCALE GENOMIC DNA]</scope>
    <source>
        <strain evidence="8">RWD-64-598 SS2</strain>
    </source>
</reference>
<evidence type="ECO:0000256" key="1">
    <source>
        <dbReference type="ARBA" id="ARBA00004141"/>
    </source>
</evidence>
<accession>A0A5M3MLR0</accession>
<evidence type="ECO:0000313" key="8">
    <source>
        <dbReference type="Proteomes" id="UP000053558"/>
    </source>
</evidence>
<sequence>MLSMIIGSAAGFLIVDRCHNSRDLDVPCTERLTAAVVNISPLVIRVPEVLIVHRAMMTPIRLPYFDALYSIRNLFTPTERQRPWRLYLTPGLFPAVALSTAYYAYVPRISRAWLMDMGANGGNSPNQTFSRFLAHAIVAVLTTAIMTPIEVIIVRLSMQYHNAAAPVFTTAVAQESGDHRPEAVVYGEDNVIQMRKCRDPYTGLLDCAKRIVVEEGWSTLYLGWWITMLFSIL</sequence>
<dbReference type="GO" id="GO:0016020">
    <property type="term" value="C:membrane"/>
    <property type="evidence" value="ECO:0007669"/>
    <property type="project" value="UniProtKB-SubCell"/>
</dbReference>
<dbReference type="SUPFAM" id="SSF103506">
    <property type="entry name" value="Mitochondrial carrier"/>
    <property type="match status" value="1"/>
</dbReference>
<evidence type="ECO:0000256" key="4">
    <source>
        <dbReference type="ARBA" id="ARBA00023136"/>
    </source>
</evidence>